<sequence>MLAPSSSTPPPADTDDTRTKAPLLESNYTKTSQELIQFVTTLRSLGAQVLLDLPRIVVIGNQSAGKSSLVEAISGISVPRDAGTCTRCPMECRLAHAAEDWSCQISIRWEYDDHGELLGEVREVPFGPCLTSKADVEPTLRRAQAAILNGYDTDTFVEVISDHTQSSKTKSVRASKKALAFSRNTICVDLSGPDLVDLSFVDLPGIVQNAEDEVVRLVEDLVTAYVKGNCLILVALPMSDDIENQKAARIARLADPHGVRTIGVLTKPDTLPPGSTKRRQLWLDVLEGREHPLQHGYFCTRQPDDDQRLAGITLTEARWAEMDFFQKTSPWKESTCAHRFGTHNLVKSVSELLTRIISDSLPKLLVEVATQLANTHKQLAALPPEVATEPSAFVLDLVTKFQSDVAELVEGSPRHKELVQRNKEAYIAFKQAILDSAPTFVPYESVEKAPKSLQKKNRYAQVADEDMAAKDGRKCMYLSDVRRHIEAAVTRELPNNIPYPAKRSLIQDFQKSWGTHMMRCFECVQANFKNVLGELIRERFERFHHLKGIVRPTVMEQVHMYALKTEGRVKTILEYESAQPFTQNTHYLGDKRAKQLSMYKQARAYSKRLAAENGQLVDHESGDEEDKMWRVGEDELSGKKAEFSFSAPRPPKVLTAKERESLKTALAELVKLGYPVSEDDLGKLNKADEFEEEMEVMAEVRAYFQVSYKRIIDYVPLAIDRHLLYALSEALQGVLIEKLGLGSAQADARCTAYIAEDPHVVAERSELLAKRAKLEKVQKALFNFGL</sequence>
<dbReference type="GO" id="GO:0005525">
    <property type="term" value="F:GTP binding"/>
    <property type="evidence" value="ECO:0007669"/>
    <property type="project" value="InterPro"/>
</dbReference>
<evidence type="ECO:0000313" key="7">
    <source>
        <dbReference type="Proteomes" id="UP001215151"/>
    </source>
</evidence>
<dbReference type="InterPro" id="IPR045063">
    <property type="entry name" value="Dynamin_N"/>
</dbReference>
<evidence type="ECO:0000313" key="6">
    <source>
        <dbReference type="EMBL" id="KAJ8474627.1"/>
    </source>
</evidence>
<evidence type="ECO:0000256" key="3">
    <source>
        <dbReference type="SAM" id="MobiDB-lite"/>
    </source>
</evidence>
<dbReference type="Pfam" id="PF02212">
    <property type="entry name" value="GED"/>
    <property type="match status" value="1"/>
</dbReference>
<feature type="region of interest" description="Disordered" evidence="3">
    <location>
        <begin position="1"/>
        <end position="21"/>
    </location>
</feature>
<dbReference type="PROSITE" id="PS51388">
    <property type="entry name" value="GED"/>
    <property type="match status" value="1"/>
</dbReference>
<name>A0AAD7TT05_9APHY</name>
<evidence type="ECO:0000256" key="2">
    <source>
        <dbReference type="ARBA" id="ARBA00023134"/>
    </source>
</evidence>
<evidence type="ECO:0000256" key="1">
    <source>
        <dbReference type="ARBA" id="ARBA00022741"/>
    </source>
</evidence>
<accession>A0AAD7TT05</accession>
<dbReference type="GO" id="GO:0005737">
    <property type="term" value="C:cytoplasm"/>
    <property type="evidence" value="ECO:0007669"/>
    <property type="project" value="TreeGrafter"/>
</dbReference>
<dbReference type="Pfam" id="PF00350">
    <property type="entry name" value="Dynamin_N"/>
    <property type="match status" value="1"/>
</dbReference>
<protein>
    <recommendedName>
        <fullName evidence="8">P-loop containing nucleoside triphosphate hydrolase protein</fullName>
    </recommendedName>
</protein>
<dbReference type="InterPro" id="IPR000375">
    <property type="entry name" value="Dynamin_stalk"/>
</dbReference>
<feature type="domain" description="GED" evidence="4">
    <location>
        <begin position="693"/>
        <end position="786"/>
    </location>
</feature>
<dbReference type="Pfam" id="PF01031">
    <property type="entry name" value="Dynamin_M"/>
    <property type="match status" value="1"/>
</dbReference>
<gene>
    <name evidence="6" type="ORF">ONZ51_g7082</name>
</gene>
<dbReference type="InterPro" id="IPR001401">
    <property type="entry name" value="Dynamin_GTPase"/>
</dbReference>
<keyword evidence="2" id="KW-0342">GTP-binding</keyword>
<dbReference type="GO" id="GO:0005874">
    <property type="term" value="C:microtubule"/>
    <property type="evidence" value="ECO:0007669"/>
    <property type="project" value="TreeGrafter"/>
</dbReference>
<dbReference type="SUPFAM" id="SSF52540">
    <property type="entry name" value="P-loop containing nucleoside triphosphate hydrolases"/>
    <property type="match status" value="1"/>
</dbReference>
<organism evidence="6 7">
    <name type="scientific">Trametes cubensis</name>
    <dbReference type="NCBI Taxonomy" id="1111947"/>
    <lineage>
        <taxon>Eukaryota</taxon>
        <taxon>Fungi</taxon>
        <taxon>Dikarya</taxon>
        <taxon>Basidiomycota</taxon>
        <taxon>Agaricomycotina</taxon>
        <taxon>Agaricomycetes</taxon>
        <taxon>Polyporales</taxon>
        <taxon>Polyporaceae</taxon>
        <taxon>Trametes</taxon>
    </lineage>
</organism>
<dbReference type="CDD" id="cd08771">
    <property type="entry name" value="DLP_1"/>
    <property type="match status" value="1"/>
</dbReference>
<dbReference type="EMBL" id="JAPEVG010000182">
    <property type="protein sequence ID" value="KAJ8474627.1"/>
    <property type="molecule type" value="Genomic_DNA"/>
</dbReference>
<dbReference type="InterPro" id="IPR003130">
    <property type="entry name" value="GED"/>
</dbReference>
<keyword evidence="1" id="KW-0547">Nucleotide-binding</keyword>
<dbReference type="PANTHER" id="PTHR11566">
    <property type="entry name" value="DYNAMIN"/>
    <property type="match status" value="1"/>
</dbReference>
<comment type="caution">
    <text evidence="6">The sequence shown here is derived from an EMBL/GenBank/DDBJ whole genome shotgun (WGS) entry which is preliminary data.</text>
</comment>
<dbReference type="PRINTS" id="PR00195">
    <property type="entry name" value="DYNAMIN"/>
</dbReference>
<dbReference type="InterPro" id="IPR022812">
    <property type="entry name" value="Dynamin"/>
</dbReference>
<dbReference type="AlphaFoldDB" id="A0AAD7TT05"/>
<dbReference type="GO" id="GO:0003924">
    <property type="term" value="F:GTPase activity"/>
    <property type="evidence" value="ECO:0007669"/>
    <property type="project" value="InterPro"/>
</dbReference>
<dbReference type="PROSITE" id="PS51718">
    <property type="entry name" value="G_DYNAMIN_2"/>
    <property type="match status" value="1"/>
</dbReference>
<evidence type="ECO:0000259" key="5">
    <source>
        <dbReference type="PROSITE" id="PS51718"/>
    </source>
</evidence>
<evidence type="ECO:0000259" key="4">
    <source>
        <dbReference type="PROSITE" id="PS51388"/>
    </source>
</evidence>
<proteinExistence type="predicted"/>
<dbReference type="Gene3D" id="3.40.50.300">
    <property type="entry name" value="P-loop containing nucleotide triphosphate hydrolases"/>
    <property type="match status" value="1"/>
</dbReference>
<dbReference type="Proteomes" id="UP001215151">
    <property type="component" value="Unassembled WGS sequence"/>
</dbReference>
<keyword evidence="7" id="KW-1185">Reference proteome</keyword>
<evidence type="ECO:0008006" key="8">
    <source>
        <dbReference type="Google" id="ProtNLM"/>
    </source>
</evidence>
<dbReference type="Gene3D" id="1.20.120.1240">
    <property type="entry name" value="Dynamin, middle domain"/>
    <property type="match status" value="1"/>
</dbReference>
<dbReference type="GO" id="GO:0016020">
    <property type="term" value="C:membrane"/>
    <property type="evidence" value="ECO:0007669"/>
    <property type="project" value="TreeGrafter"/>
</dbReference>
<dbReference type="InterPro" id="IPR027417">
    <property type="entry name" value="P-loop_NTPase"/>
</dbReference>
<dbReference type="InterPro" id="IPR030381">
    <property type="entry name" value="G_DYNAMIN_dom"/>
</dbReference>
<dbReference type="GO" id="GO:0008017">
    <property type="term" value="F:microtubule binding"/>
    <property type="evidence" value="ECO:0007669"/>
    <property type="project" value="TreeGrafter"/>
</dbReference>
<reference evidence="6" key="1">
    <citation type="submission" date="2022-11" db="EMBL/GenBank/DDBJ databases">
        <title>Genome Sequence of Cubamyces cubensis.</title>
        <authorList>
            <person name="Buettner E."/>
        </authorList>
    </citation>
    <scope>NUCLEOTIDE SEQUENCE</scope>
    <source>
        <strain evidence="6">MPL-01</strain>
    </source>
</reference>
<dbReference type="InterPro" id="IPR020850">
    <property type="entry name" value="GED_dom"/>
</dbReference>
<feature type="domain" description="Dynamin-type G" evidence="5">
    <location>
        <begin position="50"/>
        <end position="362"/>
    </location>
</feature>
<dbReference type="SMART" id="SM00053">
    <property type="entry name" value="DYNc"/>
    <property type="match status" value="1"/>
</dbReference>